<accession>A0A1I2NNP7</accession>
<evidence type="ECO:0000256" key="3">
    <source>
        <dbReference type="ARBA" id="ARBA00022553"/>
    </source>
</evidence>
<evidence type="ECO:0000256" key="5">
    <source>
        <dbReference type="ARBA" id="ARBA00022777"/>
    </source>
</evidence>
<dbReference type="InterPro" id="IPR000700">
    <property type="entry name" value="PAS-assoc_C"/>
</dbReference>
<keyword evidence="10" id="KW-1185">Reference proteome</keyword>
<dbReference type="CDD" id="cd00082">
    <property type="entry name" value="HisKA"/>
    <property type="match status" value="1"/>
</dbReference>
<dbReference type="SUPFAM" id="SSF55785">
    <property type="entry name" value="PYP-like sensor domain (PAS domain)"/>
    <property type="match status" value="3"/>
</dbReference>
<dbReference type="InterPro" id="IPR004358">
    <property type="entry name" value="Sig_transdc_His_kin-like_C"/>
</dbReference>
<dbReference type="Pfam" id="PF00512">
    <property type="entry name" value="HisKA"/>
    <property type="match status" value="1"/>
</dbReference>
<dbReference type="SMART" id="SM00387">
    <property type="entry name" value="HATPase_c"/>
    <property type="match status" value="1"/>
</dbReference>
<dbReference type="Pfam" id="PF08448">
    <property type="entry name" value="PAS_4"/>
    <property type="match status" value="1"/>
</dbReference>
<dbReference type="PROSITE" id="PS50109">
    <property type="entry name" value="HIS_KIN"/>
    <property type="match status" value="1"/>
</dbReference>
<evidence type="ECO:0000259" key="8">
    <source>
        <dbReference type="PROSITE" id="PS50113"/>
    </source>
</evidence>
<dbReference type="InterPro" id="IPR013767">
    <property type="entry name" value="PAS_fold"/>
</dbReference>
<reference evidence="10" key="1">
    <citation type="submission" date="2016-10" db="EMBL/GenBank/DDBJ databases">
        <authorList>
            <person name="Varghese N."/>
            <person name="Submissions S."/>
        </authorList>
    </citation>
    <scope>NUCLEOTIDE SEQUENCE [LARGE SCALE GENOMIC DNA]</scope>
    <source>
        <strain evidence="10">CGMCC 1.7739</strain>
    </source>
</reference>
<feature type="domain" description="PAS" evidence="7">
    <location>
        <begin position="16"/>
        <end position="62"/>
    </location>
</feature>
<evidence type="ECO:0000313" key="9">
    <source>
        <dbReference type="EMBL" id="SFG05193.1"/>
    </source>
</evidence>
<dbReference type="InterPro" id="IPR005467">
    <property type="entry name" value="His_kinase_dom"/>
</dbReference>
<dbReference type="Gene3D" id="3.30.565.10">
    <property type="entry name" value="Histidine kinase-like ATPase, C-terminal domain"/>
    <property type="match status" value="1"/>
</dbReference>
<evidence type="ECO:0000313" key="10">
    <source>
        <dbReference type="Proteomes" id="UP000198876"/>
    </source>
</evidence>
<evidence type="ECO:0000256" key="2">
    <source>
        <dbReference type="ARBA" id="ARBA00012438"/>
    </source>
</evidence>
<dbReference type="STRING" id="553467.SAMN04488063_1270"/>
<keyword evidence="4" id="KW-0808">Transferase</keyword>
<evidence type="ECO:0000259" key="7">
    <source>
        <dbReference type="PROSITE" id="PS50112"/>
    </source>
</evidence>
<dbReference type="Gene3D" id="1.10.287.130">
    <property type="match status" value="1"/>
</dbReference>
<dbReference type="PANTHER" id="PTHR43304">
    <property type="entry name" value="PHYTOCHROME-LIKE PROTEIN CPH1"/>
    <property type="match status" value="1"/>
</dbReference>
<dbReference type="Gene3D" id="3.30.450.20">
    <property type="entry name" value="PAS domain"/>
    <property type="match status" value="3"/>
</dbReference>
<evidence type="ECO:0000259" key="6">
    <source>
        <dbReference type="PROSITE" id="PS50109"/>
    </source>
</evidence>
<dbReference type="SUPFAM" id="SSF47384">
    <property type="entry name" value="Homodimeric domain of signal transducing histidine kinase"/>
    <property type="match status" value="1"/>
</dbReference>
<sequence>MGHSNDLPPSDGASDATQHIASLLTRASIGVVHLAPDGAIATVNEPFTELTGWSRETLLGNSFADVLVTAPRSLRSLLTEAPTDGRSTTLTLPFETADGDVVACEVHFETVVDGDDYAFVGVCYRQPNRDAEADLSERDDLQPVETDPSAKAFVALADAIPDGIILLDSDSEIQYANPAVERILGYPASELVGGSKLSIIPERLRDAHLSALNRYLETGVRNIDWEYVELPAHHKEGHEVPLGISFNDFRYNGERYFVGLFRDISPRKEAKRALEEREKRLRQYKEYTSNLLNAIDDVFYVIDSGGNLQRWNRSLREVTGYERDEIESMQTLEFFDEDARVTIADAMAECFERGSVRVEANILTKRDERIPYEFVATRLDDPDGNPVVVGLGRDISERKEIQRRLEASNDRLEQFAYAASHDLKEPLRMVTSYLQLVEKRYADALDEDGEEFIEYAVDGAERMREMIDGLLQYSRVETQGDPFEPTELDAVLDDVLTDMQMRVEESDAVVERENLPRVLGDEGQLRQVFQNLLSNAINYSGDEPPHIDVSAERAGDVWRLSVRDEGIGIDSEDQERIFRVFERLHTRDEHPGTGLGLTLCQRIVERHGGDIWVDSTPGEGTTFSFTLPVADARDE</sequence>
<dbReference type="EMBL" id="FOOQ01000001">
    <property type="protein sequence ID" value="SFG05193.1"/>
    <property type="molecule type" value="Genomic_DNA"/>
</dbReference>
<keyword evidence="5" id="KW-0418">Kinase</keyword>
<dbReference type="InterPro" id="IPR003594">
    <property type="entry name" value="HATPase_dom"/>
</dbReference>
<name>A0A1I2NNP7_9EURY</name>
<dbReference type="Proteomes" id="UP000198876">
    <property type="component" value="Unassembled WGS sequence"/>
</dbReference>
<dbReference type="RefSeq" id="WP_092889965.1">
    <property type="nucleotide sequence ID" value="NZ_FOOQ01000001.1"/>
</dbReference>
<dbReference type="Pfam" id="PF02518">
    <property type="entry name" value="HATPase_c"/>
    <property type="match status" value="1"/>
</dbReference>
<dbReference type="EC" id="2.7.13.3" evidence="2"/>
<feature type="domain" description="PAC" evidence="8">
    <location>
        <begin position="221"/>
        <end position="276"/>
    </location>
</feature>
<feature type="domain" description="PAC" evidence="8">
    <location>
        <begin position="356"/>
        <end position="407"/>
    </location>
</feature>
<dbReference type="FunFam" id="3.30.565.10:FF:000006">
    <property type="entry name" value="Sensor histidine kinase WalK"/>
    <property type="match status" value="1"/>
</dbReference>
<dbReference type="InterPro" id="IPR003661">
    <property type="entry name" value="HisK_dim/P_dom"/>
</dbReference>
<dbReference type="NCBIfam" id="TIGR00229">
    <property type="entry name" value="sensory_box"/>
    <property type="match status" value="3"/>
</dbReference>
<dbReference type="GO" id="GO:0006355">
    <property type="term" value="P:regulation of DNA-templated transcription"/>
    <property type="evidence" value="ECO:0007669"/>
    <property type="project" value="InterPro"/>
</dbReference>
<dbReference type="GO" id="GO:0000155">
    <property type="term" value="F:phosphorelay sensor kinase activity"/>
    <property type="evidence" value="ECO:0007669"/>
    <property type="project" value="InterPro"/>
</dbReference>
<dbReference type="SMART" id="SM00388">
    <property type="entry name" value="HisKA"/>
    <property type="match status" value="1"/>
</dbReference>
<dbReference type="Pfam" id="PF00989">
    <property type="entry name" value="PAS"/>
    <property type="match status" value="2"/>
</dbReference>
<dbReference type="PROSITE" id="PS50113">
    <property type="entry name" value="PAC"/>
    <property type="match status" value="2"/>
</dbReference>
<dbReference type="InterPro" id="IPR035965">
    <property type="entry name" value="PAS-like_dom_sf"/>
</dbReference>
<feature type="domain" description="Histidine kinase" evidence="6">
    <location>
        <begin position="418"/>
        <end position="631"/>
    </location>
</feature>
<evidence type="ECO:0000256" key="4">
    <source>
        <dbReference type="ARBA" id="ARBA00022679"/>
    </source>
</evidence>
<dbReference type="InterPro" id="IPR013656">
    <property type="entry name" value="PAS_4"/>
</dbReference>
<evidence type="ECO:0000256" key="1">
    <source>
        <dbReference type="ARBA" id="ARBA00000085"/>
    </source>
</evidence>
<dbReference type="CDD" id="cd00130">
    <property type="entry name" value="PAS"/>
    <property type="match status" value="3"/>
</dbReference>
<feature type="domain" description="PAS" evidence="7">
    <location>
        <begin position="149"/>
        <end position="219"/>
    </location>
</feature>
<dbReference type="InterPro" id="IPR052162">
    <property type="entry name" value="Sensor_kinase/Photoreceptor"/>
</dbReference>
<protein>
    <recommendedName>
        <fullName evidence="2">histidine kinase</fullName>
        <ecNumber evidence="2">2.7.13.3</ecNumber>
    </recommendedName>
</protein>
<dbReference type="InterPro" id="IPR000014">
    <property type="entry name" value="PAS"/>
</dbReference>
<dbReference type="AlphaFoldDB" id="A0A1I2NNP7"/>
<dbReference type="InterPro" id="IPR036097">
    <property type="entry name" value="HisK_dim/P_sf"/>
</dbReference>
<dbReference type="InterPro" id="IPR036890">
    <property type="entry name" value="HATPase_C_sf"/>
</dbReference>
<dbReference type="PRINTS" id="PR00344">
    <property type="entry name" value="BCTRLSENSOR"/>
</dbReference>
<gene>
    <name evidence="9" type="ORF">SAMN04488063_1270</name>
</gene>
<keyword evidence="3" id="KW-0597">Phosphoprotein</keyword>
<organism evidence="9 10">
    <name type="scientific">Halopelagius inordinatus</name>
    <dbReference type="NCBI Taxonomy" id="553467"/>
    <lineage>
        <taxon>Archaea</taxon>
        <taxon>Methanobacteriati</taxon>
        <taxon>Methanobacteriota</taxon>
        <taxon>Stenosarchaea group</taxon>
        <taxon>Halobacteria</taxon>
        <taxon>Halobacteriales</taxon>
        <taxon>Haloferacaceae</taxon>
    </lineage>
</organism>
<dbReference type="PANTHER" id="PTHR43304:SF1">
    <property type="entry name" value="PAC DOMAIN-CONTAINING PROTEIN"/>
    <property type="match status" value="1"/>
</dbReference>
<proteinExistence type="predicted"/>
<dbReference type="PROSITE" id="PS50112">
    <property type="entry name" value="PAS"/>
    <property type="match status" value="3"/>
</dbReference>
<dbReference type="SUPFAM" id="SSF55874">
    <property type="entry name" value="ATPase domain of HSP90 chaperone/DNA topoisomerase II/histidine kinase"/>
    <property type="match status" value="1"/>
</dbReference>
<dbReference type="SMART" id="SM00091">
    <property type="entry name" value="PAS"/>
    <property type="match status" value="3"/>
</dbReference>
<comment type="catalytic activity">
    <reaction evidence="1">
        <text>ATP + protein L-histidine = ADP + protein N-phospho-L-histidine.</text>
        <dbReference type="EC" id="2.7.13.3"/>
    </reaction>
</comment>
<feature type="domain" description="PAS" evidence="7">
    <location>
        <begin position="284"/>
        <end position="354"/>
    </location>
</feature>
<dbReference type="OrthoDB" id="8127at2157"/>